<dbReference type="PANTHER" id="PTHR12589">
    <property type="entry name" value="PYRUVOYL TETRAHYDROBIOPTERIN SYNTHASE"/>
    <property type="match status" value="1"/>
</dbReference>
<dbReference type="InterPro" id="IPR038418">
    <property type="entry name" value="6-PTP_synth/QueD_sf"/>
</dbReference>
<feature type="binding site" evidence="10">
    <location>
        <position position="27"/>
    </location>
    <ligand>
        <name>Zn(2+)</name>
        <dbReference type="ChEBI" id="CHEBI:29105"/>
    </ligand>
</feature>
<dbReference type="GO" id="GO:0008616">
    <property type="term" value="P:tRNA queuosine(34) biosynthetic process"/>
    <property type="evidence" value="ECO:0007669"/>
    <property type="project" value="UniProtKB-KW"/>
</dbReference>
<dbReference type="UniPathway" id="UPA00391"/>
<evidence type="ECO:0000313" key="12">
    <source>
        <dbReference type="Proteomes" id="UP000547674"/>
    </source>
</evidence>
<name>A0A7Y2E996_UNCEI</name>
<evidence type="ECO:0000256" key="7">
    <source>
        <dbReference type="ARBA" id="ARBA00048807"/>
    </source>
</evidence>
<feature type="active site" description="Proton acceptor" evidence="9">
    <location>
        <position position="23"/>
    </location>
</feature>
<feature type="binding site" evidence="10">
    <location>
        <position position="14"/>
    </location>
    <ligand>
        <name>Zn(2+)</name>
        <dbReference type="ChEBI" id="CHEBI:29105"/>
    </ligand>
</feature>
<keyword evidence="8" id="KW-0671">Queuosine biosynthesis</keyword>
<accession>A0A7Y2E996</accession>
<feature type="binding site" evidence="10">
    <location>
        <position position="29"/>
    </location>
    <ligand>
        <name>Zn(2+)</name>
        <dbReference type="ChEBI" id="CHEBI:29105"/>
    </ligand>
</feature>
<gene>
    <name evidence="11" type="primary">queD</name>
    <name evidence="11" type="ORF">HKN21_12575</name>
</gene>
<comment type="pathway">
    <text evidence="1 8">Purine metabolism; 7-cyano-7-deazaguanine biosynthesis.</text>
</comment>
<reference evidence="11 12" key="1">
    <citation type="submission" date="2020-03" db="EMBL/GenBank/DDBJ databases">
        <title>Metabolic flexibility allows generalist bacteria to become dominant in a frequently disturbed ecosystem.</title>
        <authorList>
            <person name="Chen Y.-J."/>
            <person name="Leung P.M."/>
            <person name="Bay S.K."/>
            <person name="Hugenholtz P."/>
            <person name="Kessler A.J."/>
            <person name="Shelley G."/>
            <person name="Waite D.W."/>
            <person name="Cook P.L."/>
            <person name="Greening C."/>
        </authorList>
    </citation>
    <scope>NUCLEOTIDE SEQUENCE [LARGE SCALE GENOMIC DNA]</scope>
    <source>
        <strain evidence="11">SS_bin_28</strain>
    </source>
</reference>
<dbReference type="Gene3D" id="3.30.479.10">
    <property type="entry name" value="6-pyruvoyl tetrahydropterin synthase/QueD"/>
    <property type="match status" value="1"/>
</dbReference>
<evidence type="ECO:0000256" key="3">
    <source>
        <dbReference type="ARBA" id="ARBA00018141"/>
    </source>
</evidence>
<dbReference type="PIRSF" id="PIRSF006113">
    <property type="entry name" value="PTP_synth"/>
    <property type="match status" value="1"/>
</dbReference>
<dbReference type="EC" id="4.-.-.-" evidence="8"/>
<organism evidence="11 12">
    <name type="scientific">Eiseniibacteriota bacterium</name>
    <dbReference type="NCBI Taxonomy" id="2212470"/>
    <lineage>
        <taxon>Bacteria</taxon>
        <taxon>Candidatus Eiseniibacteriota</taxon>
    </lineage>
</organism>
<feature type="active site" description="Charge relay system" evidence="9">
    <location>
        <position position="67"/>
    </location>
</feature>
<dbReference type="EMBL" id="JABDJR010000504">
    <property type="protein sequence ID" value="NNF07589.1"/>
    <property type="molecule type" value="Genomic_DNA"/>
</dbReference>
<evidence type="ECO:0000256" key="4">
    <source>
        <dbReference type="ARBA" id="ARBA00022723"/>
    </source>
</evidence>
<dbReference type="AlphaFoldDB" id="A0A7Y2E996"/>
<protein>
    <recommendedName>
        <fullName evidence="3 8">6-carboxy-5,6,7,8-tetrahydropterin synthase</fullName>
        <ecNumber evidence="8">4.-.-.-</ecNumber>
    </recommendedName>
</protein>
<keyword evidence="6 8" id="KW-0456">Lyase</keyword>
<sequence length="129" mass="14681">MYRVRKSQEFSAAHSLRDYDGPCARIHGHNYRVEVDVVGDKLDDQELLVDFYEVDRLLEPIVGKVDHQYINEIPPFVEINPTAEAIAAWFFRELEPLIQTTFGGRVKLAAIHLWETQDSCASFSAESAG</sequence>
<evidence type="ECO:0000256" key="5">
    <source>
        <dbReference type="ARBA" id="ARBA00022833"/>
    </source>
</evidence>
<evidence type="ECO:0000256" key="2">
    <source>
        <dbReference type="ARBA" id="ARBA00008900"/>
    </source>
</evidence>
<evidence type="ECO:0000256" key="1">
    <source>
        <dbReference type="ARBA" id="ARBA00005061"/>
    </source>
</evidence>
<dbReference type="Proteomes" id="UP000547674">
    <property type="component" value="Unassembled WGS sequence"/>
</dbReference>
<keyword evidence="4 8" id="KW-0479">Metal-binding</keyword>
<dbReference type="GO" id="GO:0046872">
    <property type="term" value="F:metal ion binding"/>
    <property type="evidence" value="ECO:0007669"/>
    <property type="project" value="UniProtKB-KW"/>
</dbReference>
<comment type="catalytic activity">
    <reaction evidence="7 8">
        <text>7,8-dihydroneopterin 3'-triphosphate + H2O = 6-carboxy-5,6,7,8-tetrahydropterin + triphosphate + acetaldehyde + 2 H(+)</text>
        <dbReference type="Rhea" id="RHEA:27966"/>
        <dbReference type="ChEBI" id="CHEBI:15343"/>
        <dbReference type="ChEBI" id="CHEBI:15377"/>
        <dbReference type="ChEBI" id="CHEBI:15378"/>
        <dbReference type="ChEBI" id="CHEBI:18036"/>
        <dbReference type="ChEBI" id="CHEBI:58462"/>
        <dbReference type="ChEBI" id="CHEBI:61032"/>
        <dbReference type="EC" id="4.1.2.50"/>
    </reaction>
</comment>
<dbReference type="PANTHER" id="PTHR12589:SF7">
    <property type="entry name" value="6-PYRUVOYL TETRAHYDROBIOPTERIN SYNTHASE"/>
    <property type="match status" value="1"/>
</dbReference>
<dbReference type="NCBIfam" id="TIGR03367">
    <property type="entry name" value="queuosine_QueD"/>
    <property type="match status" value="1"/>
</dbReference>
<comment type="similarity">
    <text evidence="2 8">Belongs to the PTPS family. QueD subfamily.</text>
</comment>
<feature type="active site" description="Charge relay system" evidence="9">
    <location>
        <position position="115"/>
    </location>
</feature>
<dbReference type="InterPro" id="IPR007115">
    <property type="entry name" value="6-PTP_synth/QueD"/>
</dbReference>
<dbReference type="Pfam" id="PF01242">
    <property type="entry name" value="PTPS"/>
    <property type="match status" value="1"/>
</dbReference>
<comment type="cofactor">
    <cofactor evidence="8 10">
        <name>Zn(2+)</name>
        <dbReference type="ChEBI" id="CHEBI:29105"/>
    </cofactor>
    <text evidence="8 10">Binds 1 zinc ion per subunit.</text>
</comment>
<evidence type="ECO:0000313" key="11">
    <source>
        <dbReference type="EMBL" id="NNF07589.1"/>
    </source>
</evidence>
<proteinExistence type="inferred from homology"/>
<dbReference type="GO" id="GO:0070497">
    <property type="term" value="F:6-carboxytetrahydropterin synthase activity"/>
    <property type="evidence" value="ECO:0007669"/>
    <property type="project" value="UniProtKB-EC"/>
</dbReference>
<evidence type="ECO:0000256" key="10">
    <source>
        <dbReference type="PIRSR" id="PIRSR006113-2"/>
    </source>
</evidence>
<keyword evidence="5 8" id="KW-0862">Zinc</keyword>
<evidence type="ECO:0000256" key="6">
    <source>
        <dbReference type="ARBA" id="ARBA00023239"/>
    </source>
</evidence>
<evidence type="ECO:0000256" key="9">
    <source>
        <dbReference type="PIRSR" id="PIRSR006113-1"/>
    </source>
</evidence>
<evidence type="ECO:0000256" key="8">
    <source>
        <dbReference type="PIRNR" id="PIRNR006113"/>
    </source>
</evidence>
<comment type="caution">
    <text evidence="11">The sequence shown here is derived from an EMBL/GenBank/DDBJ whole genome shotgun (WGS) entry which is preliminary data.</text>
</comment>
<dbReference type="SUPFAM" id="SSF55620">
    <property type="entry name" value="Tetrahydrobiopterin biosynthesis enzymes-like"/>
    <property type="match status" value="1"/>
</dbReference>